<reference evidence="15" key="1">
    <citation type="journal article" date="2002" name="Science">
        <title>The genome sequence of the malaria mosquito Anopheles gambiae.</title>
        <authorList>
            <person name="Holt R.A."/>
            <person name="Subramanian G.M."/>
            <person name="Halpern A."/>
            <person name="Sutton G.G."/>
            <person name="Charlab R."/>
            <person name="Nusskern D.R."/>
            <person name="Wincker P."/>
            <person name="Clark A.G."/>
            <person name="Ribeiro J.M."/>
            <person name="Wides R."/>
            <person name="Salzberg S.L."/>
            <person name="Loftus B."/>
            <person name="Yandell M."/>
            <person name="Majoros W.H."/>
            <person name="Rusch D.B."/>
            <person name="Lai Z."/>
            <person name="Kraft C.L."/>
            <person name="Abril J.F."/>
            <person name="Anthouard V."/>
            <person name="Arensburger P."/>
            <person name="Atkinson P.W."/>
            <person name="Baden H."/>
            <person name="de Berardinis V."/>
            <person name="Baldwin D."/>
            <person name="Benes V."/>
            <person name="Biedler J."/>
            <person name="Blass C."/>
            <person name="Bolanos R."/>
            <person name="Boscus D."/>
            <person name="Barnstead M."/>
            <person name="Cai S."/>
            <person name="Center A."/>
            <person name="Chaturverdi K."/>
            <person name="Christophides G.K."/>
            <person name="Chrystal M.A."/>
            <person name="Clamp M."/>
            <person name="Cravchik A."/>
            <person name="Curwen V."/>
            <person name="Dana A."/>
            <person name="Delcher A."/>
            <person name="Dew I."/>
            <person name="Evans C.A."/>
            <person name="Flanigan M."/>
            <person name="Grundschober-Freimoser A."/>
            <person name="Friedli L."/>
            <person name="Gu Z."/>
            <person name="Guan P."/>
            <person name="Guigo R."/>
            <person name="Hillenmeyer M.E."/>
            <person name="Hladun S.L."/>
            <person name="Hogan J.R."/>
            <person name="Hong Y.S."/>
            <person name="Hoover J."/>
            <person name="Jaillon O."/>
            <person name="Ke Z."/>
            <person name="Kodira C."/>
            <person name="Kokoza E."/>
            <person name="Koutsos A."/>
            <person name="Letunic I."/>
            <person name="Levitsky A."/>
            <person name="Liang Y."/>
            <person name="Lin J.J."/>
            <person name="Lobo N.F."/>
            <person name="Lopez J.R."/>
            <person name="Malek J.A."/>
            <person name="McIntosh T.C."/>
            <person name="Meister S."/>
            <person name="Miller J."/>
            <person name="Mobarry C."/>
            <person name="Mongin E."/>
            <person name="Murphy S.D."/>
            <person name="O'Brochta D.A."/>
            <person name="Pfannkoch C."/>
            <person name="Qi R."/>
            <person name="Regier M.A."/>
            <person name="Remington K."/>
            <person name="Shao H."/>
            <person name="Sharakhova M.V."/>
            <person name="Sitter C.D."/>
            <person name="Shetty J."/>
            <person name="Smith T.J."/>
            <person name="Strong R."/>
            <person name="Sun J."/>
            <person name="Thomasova D."/>
            <person name="Ton L.Q."/>
            <person name="Topalis P."/>
            <person name="Tu Z."/>
            <person name="Unger M.F."/>
            <person name="Walenz B."/>
            <person name="Wang A."/>
            <person name="Wang J."/>
            <person name="Wang M."/>
            <person name="Wang X."/>
            <person name="Woodford K.J."/>
            <person name="Wortman J.R."/>
            <person name="Wu M."/>
            <person name="Yao A."/>
            <person name="Zdobnov E.M."/>
            <person name="Zhang H."/>
            <person name="Zhao Q."/>
            <person name="Zhao S."/>
            <person name="Zhu S.C."/>
            <person name="Zhimulev I."/>
            <person name="Coluzzi M."/>
            <person name="della Torre A."/>
            <person name="Roth C.W."/>
            <person name="Louis C."/>
            <person name="Kalush F."/>
            <person name="Mural R.J."/>
            <person name="Myers E.W."/>
            <person name="Adams M.D."/>
            <person name="Smith H.O."/>
            <person name="Broder S."/>
            <person name="Gardner M.J."/>
            <person name="Fraser C.M."/>
            <person name="Birney E."/>
            <person name="Bork P."/>
            <person name="Brey P.T."/>
            <person name="Venter J.C."/>
            <person name="Weissenbach J."/>
            <person name="Kafatos F.C."/>
            <person name="Collins F.H."/>
            <person name="Hoffman S.L."/>
        </authorList>
    </citation>
    <scope>NUCLEOTIDE SEQUENCE [LARGE SCALE GENOMIC DNA]</scope>
    <source>
        <strain evidence="15">PEST</strain>
    </source>
</reference>
<protein>
    <recommendedName>
        <fullName evidence="11">Zinc carboxypeptidase A 1</fullName>
    </recommendedName>
</protein>
<dbReference type="SUPFAM" id="SSF53187">
    <property type="entry name" value="Zn-dependent exopeptidases"/>
    <property type="match status" value="1"/>
</dbReference>
<dbReference type="FunFam" id="3.40.630.10:FF:000084">
    <property type="entry name" value="Carboxypeptidase B2"/>
    <property type="match status" value="1"/>
</dbReference>
<dbReference type="SUPFAM" id="SSF54897">
    <property type="entry name" value="Protease propeptides/inhibitors"/>
    <property type="match status" value="1"/>
</dbReference>
<keyword evidence="8" id="KW-0862">Zinc</keyword>
<evidence type="ECO:0000256" key="3">
    <source>
        <dbReference type="ARBA" id="ARBA00022645"/>
    </source>
</evidence>
<dbReference type="PhylomeDB" id="Q7Q4F3"/>
<keyword evidence="6 13" id="KW-0732">Signal</keyword>
<dbReference type="PROSITE" id="PS00132">
    <property type="entry name" value="CARBOXYPEPT_ZN_1"/>
    <property type="match status" value="1"/>
</dbReference>
<evidence type="ECO:0000256" key="5">
    <source>
        <dbReference type="ARBA" id="ARBA00022723"/>
    </source>
</evidence>
<dbReference type="Gene3D" id="3.40.630.10">
    <property type="entry name" value="Zn peptidases"/>
    <property type="match status" value="1"/>
</dbReference>
<dbReference type="InterPro" id="IPR003146">
    <property type="entry name" value="M14A_act_pep"/>
</dbReference>
<feature type="chain" id="PRO_5004291430" description="Zinc carboxypeptidase A 1" evidence="13">
    <location>
        <begin position="20"/>
        <end position="238"/>
    </location>
</feature>
<name>Q7Q4F3_ANOGA</name>
<evidence type="ECO:0000256" key="7">
    <source>
        <dbReference type="ARBA" id="ARBA00022801"/>
    </source>
</evidence>
<feature type="signal peptide" evidence="13">
    <location>
        <begin position="1"/>
        <end position="19"/>
    </location>
</feature>
<evidence type="ECO:0000256" key="2">
    <source>
        <dbReference type="ARBA" id="ARBA00005988"/>
    </source>
</evidence>
<evidence type="ECO:0000256" key="9">
    <source>
        <dbReference type="ARBA" id="ARBA00023049"/>
    </source>
</evidence>
<keyword evidence="5" id="KW-0479">Metal-binding</keyword>
<dbReference type="InParanoid" id="Q7Q4F3"/>
<dbReference type="VEuPathDB" id="VectorBase:AGAMI1_012293"/>
<evidence type="ECO:0000256" key="10">
    <source>
        <dbReference type="ARBA" id="ARBA00023157"/>
    </source>
</evidence>
<evidence type="ECO:0000256" key="8">
    <source>
        <dbReference type="ARBA" id="ARBA00022833"/>
    </source>
</evidence>
<keyword evidence="3" id="KW-0121">Carboxypeptidase</keyword>
<proteinExistence type="inferred from homology"/>
<evidence type="ECO:0000256" key="4">
    <source>
        <dbReference type="ARBA" id="ARBA00022670"/>
    </source>
</evidence>
<keyword evidence="4" id="KW-0645">Protease</keyword>
<dbReference type="FunFam" id="3.30.70.340:FF:000002">
    <property type="entry name" value="Carboxypeptidase A"/>
    <property type="match status" value="1"/>
</dbReference>
<keyword evidence="7" id="KW-0378">Hydrolase</keyword>
<dbReference type="PaxDb" id="7165-AGAP008373-PA"/>
<reference evidence="15" key="2">
    <citation type="submission" date="2002-03" db="EMBL/GenBank/DDBJ databases">
        <authorList>
            <consortium name="The Anopheles Genome Sequencing Consortium"/>
        </authorList>
    </citation>
    <scope>NUCLEOTIDE SEQUENCE</scope>
    <source>
        <strain evidence="15">PEST</strain>
    </source>
</reference>
<sequence length="238" mass="27402">MWFKLTLLLVAAIAWGGSAEQARFDNYRVYEVSIETERQLKTLQHLELNPDGYSFWESPVQTNMRLSIVVPPHKFAHFEELTVALALKTRLQIEDFQKVIDNERPMRSTRATFGWTDYYTVDEIYAWMDQMVAQNPTILSGSVYGKSFEGRDLKAIKLSHKAGNPGIFIEANIHAREWISSATATWLLNELVTSSNAAVQNLAQNYDWYFIMVANPDGLTYSKTTNRQWRKTRQPVNA</sequence>
<reference evidence="15" key="4">
    <citation type="journal article" date="2007" name="Genome Biol.">
        <title>Update of the Anopheles gambiae PEST genome assembly.</title>
        <authorList>
            <person name="Sharakhova M.V."/>
            <person name="Hammond M.P."/>
            <person name="Lobo N.F."/>
            <person name="Krzywinski J."/>
            <person name="Unger M.F."/>
            <person name="Hillenmeyer M.E."/>
            <person name="Bruggner R.V."/>
            <person name="Birney E."/>
            <person name="Collins F.H."/>
        </authorList>
    </citation>
    <scope>NUCLEOTIDE SEQUENCE</scope>
    <source>
        <strain evidence="15">PEST</strain>
    </source>
</reference>
<dbReference type="MEROPS" id="M14.A11"/>
<evidence type="ECO:0000256" key="6">
    <source>
        <dbReference type="ARBA" id="ARBA00022729"/>
    </source>
</evidence>
<dbReference type="EMBL" id="AAAB01008964">
    <property type="protein sequence ID" value="EAA12497.2"/>
    <property type="molecule type" value="Genomic_DNA"/>
</dbReference>
<keyword evidence="10" id="KW-1015">Disulfide bond</keyword>
<feature type="domain" description="Peptidase M14" evidence="14">
    <location>
        <begin position="117"/>
        <end position="238"/>
    </location>
</feature>
<dbReference type="Pfam" id="PF02244">
    <property type="entry name" value="Propep_M14"/>
    <property type="match status" value="1"/>
</dbReference>
<dbReference type="HOGENOM" id="CLU_019326_2_1_1"/>
<dbReference type="PRINTS" id="PR00765">
    <property type="entry name" value="CRBOXYPTASEA"/>
</dbReference>
<evidence type="ECO:0000256" key="12">
    <source>
        <dbReference type="PROSITE-ProRule" id="PRU01379"/>
    </source>
</evidence>
<dbReference type="InterPro" id="IPR057246">
    <property type="entry name" value="CARBOXYPEPT_ZN_1"/>
</dbReference>
<gene>
    <name evidence="15" type="ORF">AgaP_AGAP008373</name>
</gene>
<dbReference type="SMART" id="SM00631">
    <property type="entry name" value="Zn_pept"/>
    <property type="match status" value="1"/>
</dbReference>
<comment type="cofactor">
    <cofactor evidence="1">
        <name>Zn(2+)</name>
        <dbReference type="ChEBI" id="CHEBI:29105"/>
    </cofactor>
</comment>
<reference evidence="15" key="5">
    <citation type="submission" date="2011-05" db="EMBL/GenBank/DDBJ databases">
        <authorList>
            <consortium name="VectorBase"/>
        </authorList>
    </citation>
    <scope>NUCLEOTIDE SEQUENCE</scope>
    <source>
        <strain evidence="15">PEST</strain>
    </source>
</reference>
<reference evidence="15" key="3">
    <citation type="journal article" date="2004" name="Trends Parasitol.">
        <title>The Anopheles gambiae genome: an update.</title>
        <authorList>
            <person name="Mongin E."/>
            <person name="Louis C."/>
            <person name="Holt R.A."/>
            <person name="Birney E."/>
            <person name="Collins F.H."/>
        </authorList>
    </citation>
    <scope>NUCLEOTIDE SEQUENCE</scope>
    <source>
        <strain evidence="15">PEST</strain>
    </source>
</reference>
<dbReference type="AlphaFoldDB" id="Q7Q4F3"/>
<comment type="similarity">
    <text evidence="2 12">Belongs to the peptidase M14 family.</text>
</comment>
<organism evidence="15">
    <name type="scientific">Anopheles gambiae</name>
    <name type="common">African malaria mosquito</name>
    <dbReference type="NCBI Taxonomy" id="7165"/>
    <lineage>
        <taxon>Eukaryota</taxon>
        <taxon>Metazoa</taxon>
        <taxon>Ecdysozoa</taxon>
        <taxon>Arthropoda</taxon>
        <taxon>Hexapoda</taxon>
        <taxon>Insecta</taxon>
        <taxon>Pterygota</taxon>
        <taxon>Neoptera</taxon>
        <taxon>Endopterygota</taxon>
        <taxon>Diptera</taxon>
        <taxon>Nematocera</taxon>
        <taxon>Culicoidea</taxon>
        <taxon>Culicidae</taxon>
        <taxon>Anophelinae</taxon>
        <taxon>Anopheles</taxon>
    </lineage>
</organism>
<comment type="caution">
    <text evidence="15">The sequence shown here is derived from an EMBL/GenBank/DDBJ whole genome shotgun (WGS) entry which is preliminary data.</text>
</comment>
<dbReference type="GO" id="GO:0006508">
    <property type="term" value="P:proteolysis"/>
    <property type="evidence" value="ECO:0007669"/>
    <property type="project" value="UniProtKB-KW"/>
</dbReference>
<evidence type="ECO:0000256" key="1">
    <source>
        <dbReference type="ARBA" id="ARBA00001947"/>
    </source>
</evidence>
<comment type="caution">
    <text evidence="12">Lacks conserved residue(s) required for the propagation of feature annotation.</text>
</comment>
<dbReference type="VEuPathDB" id="VectorBase:AGAP008373"/>
<evidence type="ECO:0000313" key="15">
    <source>
        <dbReference type="EMBL" id="EAA12497.2"/>
    </source>
</evidence>
<accession>Q7Q4F3</accession>
<dbReference type="GO" id="GO:0008270">
    <property type="term" value="F:zinc ion binding"/>
    <property type="evidence" value="ECO:0007669"/>
    <property type="project" value="InterPro"/>
</dbReference>
<dbReference type="Pfam" id="PF00246">
    <property type="entry name" value="Peptidase_M14"/>
    <property type="match status" value="1"/>
</dbReference>
<dbReference type="InterPro" id="IPR000834">
    <property type="entry name" value="Peptidase_M14"/>
</dbReference>
<dbReference type="PROSITE" id="PS52035">
    <property type="entry name" value="PEPTIDASE_M14"/>
    <property type="match status" value="1"/>
</dbReference>
<evidence type="ECO:0000259" key="14">
    <source>
        <dbReference type="PROSITE" id="PS52035"/>
    </source>
</evidence>
<dbReference type="KEGG" id="aga:1277609"/>
<feature type="non-terminal residue" evidence="15">
    <location>
        <position position="238"/>
    </location>
</feature>
<evidence type="ECO:0000256" key="11">
    <source>
        <dbReference type="ARBA" id="ARBA00069039"/>
    </source>
</evidence>
<dbReference type="GO" id="GO:0004181">
    <property type="term" value="F:metallocarboxypeptidase activity"/>
    <property type="evidence" value="ECO:0007669"/>
    <property type="project" value="InterPro"/>
</dbReference>
<dbReference type="PANTHER" id="PTHR11705">
    <property type="entry name" value="PROTEASE FAMILY M14 CARBOXYPEPTIDASE A,B"/>
    <property type="match status" value="1"/>
</dbReference>
<keyword evidence="9" id="KW-0482">Metalloprotease</keyword>
<evidence type="ECO:0000256" key="13">
    <source>
        <dbReference type="SAM" id="SignalP"/>
    </source>
</evidence>
<dbReference type="PANTHER" id="PTHR11705:SF123">
    <property type="entry name" value="PEPTIDASE M14 CARBOXYPEPTIDASE A DOMAIN-CONTAINING PROTEIN-RELATED"/>
    <property type="match status" value="1"/>
</dbReference>
<dbReference type="STRING" id="7165.Q7Q4F3"/>
<dbReference type="InterPro" id="IPR036990">
    <property type="entry name" value="M14A-like_propep"/>
</dbReference>
<dbReference type="Gene3D" id="3.30.70.340">
    <property type="entry name" value="Metallocarboxypeptidase-like"/>
    <property type="match status" value="1"/>
</dbReference>
<dbReference type="eggNOG" id="KOG2650">
    <property type="taxonomic scope" value="Eukaryota"/>
</dbReference>